<dbReference type="EMBL" id="JBHTCA010000021">
    <property type="protein sequence ID" value="MFC7410900.1"/>
    <property type="molecule type" value="Genomic_DNA"/>
</dbReference>
<evidence type="ECO:0000313" key="2">
    <source>
        <dbReference type="Proteomes" id="UP001596501"/>
    </source>
</evidence>
<dbReference type="Proteomes" id="UP001596501">
    <property type="component" value="Unassembled WGS sequence"/>
</dbReference>
<name>A0ABW2QNE1_9BURK</name>
<protein>
    <submittedName>
        <fullName evidence="1">Uncharacterized protein</fullName>
    </submittedName>
</protein>
<sequence length="230" mass="24296">MSERRIALVAEGPTDFEVIHAALKAFLPVRFTLTLLQPEPTLPAMGSGWGGVLKWCDAAGARHAASLDTDPTLEGFDLLVIHLDVDVAQKQYANCGLGVPAQAIAKGWNALPCHMPCPPVATTCTGLQTVLRSWLNPAQAGAKTVLCLPAQSSGTWLAAATLPAGDALLMGAECNVAVESRLAQLPKAQRIRKVVREYRAHADQITANWAGVKAICSQALAFEQAVQAAL</sequence>
<comment type="caution">
    <text evidence="1">The sequence shown here is derived from an EMBL/GenBank/DDBJ whole genome shotgun (WGS) entry which is preliminary data.</text>
</comment>
<dbReference type="RefSeq" id="WP_382226522.1">
    <property type="nucleotide sequence ID" value="NZ_JBHTCA010000021.1"/>
</dbReference>
<evidence type="ECO:0000313" key="1">
    <source>
        <dbReference type="EMBL" id="MFC7410900.1"/>
    </source>
</evidence>
<accession>A0ABW2QNE1</accession>
<keyword evidence="2" id="KW-1185">Reference proteome</keyword>
<proteinExistence type="predicted"/>
<organism evidence="1 2">
    <name type="scientific">Hydrogenophaga atypica</name>
    <dbReference type="NCBI Taxonomy" id="249409"/>
    <lineage>
        <taxon>Bacteria</taxon>
        <taxon>Pseudomonadati</taxon>
        <taxon>Pseudomonadota</taxon>
        <taxon>Betaproteobacteria</taxon>
        <taxon>Burkholderiales</taxon>
        <taxon>Comamonadaceae</taxon>
        <taxon>Hydrogenophaga</taxon>
    </lineage>
</organism>
<gene>
    <name evidence="1" type="ORF">ACFQPB_18735</name>
</gene>
<reference evidence="2" key="1">
    <citation type="journal article" date="2019" name="Int. J. Syst. Evol. Microbiol.">
        <title>The Global Catalogue of Microorganisms (GCM) 10K type strain sequencing project: providing services to taxonomists for standard genome sequencing and annotation.</title>
        <authorList>
            <consortium name="The Broad Institute Genomics Platform"/>
            <consortium name="The Broad Institute Genome Sequencing Center for Infectious Disease"/>
            <person name="Wu L."/>
            <person name="Ma J."/>
        </authorList>
    </citation>
    <scope>NUCLEOTIDE SEQUENCE [LARGE SCALE GENOMIC DNA]</scope>
    <source>
        <strain evidence="2">CGMCC 1.12371</strain>
    </source>
</reference>